<protein>
    <submittedName>
        <fullName evidence="1">Apolipoprotein B mRNA editing enzyme catalytic subunit 1</fullName>
    </submittedName>
</protein>
<feature type="non-terminal residue" evidence="1">
    <location>
        <position position="1"/>
    </location>
</feature>
<reference evidence="1 2" key="1">
    <citation type="journal article" date="2020" name="G3 (Bethesda)">
        <title>Draft Genome of the Common Snapping Turtle, Chelydra serpentina, a Model for Phenotypic Plasticity in Reptiles.</title>
        <authorList>
            <person name="Das D."/>
            <person name="Singh S.K."/>
            <person name="Bierstedt J."/>
            <person name="Erickson A."/>
            <person name="Galli G.L.J."/>
            <person name="Crossley D.A. 2nd"/>
            <person name="Rhen T."/>
        </authorList>
    </citation>
    <scope>NUCLEOTIDE SEQUENCE [LARGE SCALE GENOMIC DNA]</scope>
    <source>
        <strain evidence="1">KW</strain>
    </source>
</reference>
<gene>
    <name evidence="1" type="ORF">G0U57_014712</name>
</gene>
<comment type="caution">
    <text evidence="1">The sequence shown here is derived from an EMBL/GenBank/DDBJ whole genome shotgun (WGS) entry which is preliminary data.</text>
</comment>
<dbReference type="Proteomes" id="UP000765507">
    <property type="component" value="Unassembled WGS sequence"/>
</dbReference>
<dbReference type="EMBL" id="JAHGAV010000435">
    <property type="protein sequence ID" value="KAG6925332.1"/>
    <property type="molecule type" value="Genomic_DNA"/>
</dbReference>
<proteinExistence type="predicted"/>
<dbReference type="OrthoDB" id="5956704at2759"/>
<dbReference type="AlphaFoldDB" id="A0A8T1S8C8"/>
<organism evidence="1 2">
    <name type="scientific">Chelydra serpentina</name>
    <name type="common">Snapping turtle</name>
    <name type="synonym">Testudo serpentina</name>
    <dbReference type="NCBI Taxonomy" id="8475"/>
    <lineage>
        <taxon>Eukaryota</taxon>
        <taxon>Metazoa</taxon>
        <taxon>Chordata</taxon>
        <taxon>Craniata</taxon>
        <taxon>Vertebrata</taxon>
        <taxon>Euteleostomi</taxon>
        <taxon>Archelosauria</taxon>
        <taxon>Testudinata</taxon>
        <taxon>Testudines</taxon>
        <taxon>Cryptodira</taxon>
        <taxon>Durocryptodira</taxon>
        <taxon>Americhelydia</taxon>
        <taxon>Chelydroidea</taxon>
        <taxon>Chelydridae</taxon>
        <taxon>Chelydra</taxon>
    </lineage>
</organism>
<accession>A0A8T1S8C8</accession>
<keyword evidence="2" id="KW-1185">Reference proteome</keyword>
<name>A0A8T1S8C8_CHESE</name>
<evidence type="ECO:0000313" key="1">
    <source>
        <dbReference type="EMBL" id="KAG6925332.1"/>
    </source>
</evidence>
<evidence type="ECO:0000313" key="2">
    <source>
        <dbReference type="Proteomes" id="UP000765507"/>
    </source>
</evidence>
<sequence length="90" mass="9994">MFFSFELQLILQGSAASLQIWPASSNQILSFSLIQPEYCHLMPLQRVGTEASHVKSSHYRPESAASHQQPLVFGPGLSASHQQQPMFRPG</sequence>